<dbReference type="GO" id="GO:0006487">
    <property type="term" value="P:protein N-linked glycosylation"/>
    <property type="evidence" value="ECO:0007669"/>
    <property type="project" value="TreeGrafter"/>
</dbReference>
<dbReference type="CDD" id="cd05009">
    <property type="entry name" value="SIS_GlmS_GlmD_2"/>
    <property type="match status" value="1"/>
</dbReference>
<reference evidence="11 12" key="1">
    <citation type="submission" date="2017-08" db="EMBL/GenBank/DDBJ databases">
        <title>Reclassification of Bisgaard taxon 37 and 44.</title>
        <authorList>
            <person name="Christensen H."/>
        </authorList>
    </citation>
    <scope>NUCLEOTIDE SEQUENCE [LARGE SCALE GENOMIC DNA]</scope>
    <source>
        <strain evidence="11 12">B96_4</strain>
    </source>
</reference>
<evidence type="ECO:0000256" key="7">
    <source>
        <dbReference type="ARBA" id="ARBA00022962"/>
    </source>
</evidence>
<comment type="caution">
    <text evidence="11">The sequence shown here is derived from an EMBL/GenBank/DDBJ whole genome shotgun (WGS) entry which is preliminary data.</text>
</comment>
<dbReference type="CDD" id="cd05008">
    <property type="entry name" value="SIS_GlmS_GlmD_1"/>
    <property type="match status" value="1"/>
</dbReference>
<comment type="function">
    <text evidence="8">Catalyzes the first step in hexosamine metabolism, converting fructose-6P into glucosamine-6P using glutamine as a nitrogen source.</text>
</comment>
<feature type="domain" description="SIS" evidence="10">
    <location>
        <begin position="487"/>
        <end position="628"/>
    </location>
</feature>
<dbReference type="Proteomes" id="UP000266258">
    <property type="component" value="Unassembled WGS sequence"/>
</dbReference>
<keyword evidence="8" id="KW-0963">Cytoplasm</keyword>
<evidence type="ECO:0000256" key="1">
    <source>
        <dbReference type="ARBA" id="ARBA00001031"/>
    </source>
</evidence>
<protein>
    <recommendedName>
        <fullName evidence="3 8">Glutamine--fructose-6-phosphate aminotransferase [isomerizing]</fullName>
        <ecNumber evidence="2 8">2.6.1.16</ecNumber>
    </recommendedName>
    <alternativeName>
        <fullName evidence="8">D-fructose-6-phosphate amidotransferase</fullName>
    </alternativeName>
    <alternativeName>
        <fullName evidence="8">GFAT</fullName>
    </alternativeName>
    <alternativeName>
        <fullName evidence="8">Glucosamine-6-phosphate synthase</fullName>
    </alternativeName>
    <alternativeName>
        <fullName evidence="8">Hexosephosphate aminotransferase</fullName>
    </alternativeName>
    <alternativeName>
        <fullName evidence="8">L-glutamine--D-fructose-6-phosphate amidotransferase</fullName>
    </alternativeName>
</protein>
<keyword evidence="4 8" id="KW-0032">Aminotransferase</keyword>
<proteinExistence type="inferred from homology"/>
<dbReference type="HAMAP" id="MF_00164">
    <property type="entry name" value="GlmS"/>
    <property type="match status" value="1"/>
</dbReference>
<feature type="active site" description="Nucleophile; for GATase activity" evidence="8">
    <location>
        <position position="2"/>
    </location>
</feature>
<dbReference type="GO" id="GO:0097367">
    <property type="term" value="F:carbohydrate derivative binding"/>
    <property type="evidence" value="ECO:0007669"/>
    <property type="project" value="InterPro"/>
</dbReference>
<dbReference type="AlphaFoldDB" id="A0A3A1Y7M7"/>
<keyword evidence="7" id="KW-0315">Glutamine amidotransferase</keyword>
<feature type="initiator methionine" description="Removed" evidence="8">
    <location>
        <position position="1"/>
    </location>
</feature>
<dbReference type="SUPFAM" id="SSF53697">
    <property type="entry name" value="SIS domain"/>
    <property type="match status" value="1"/>
</dbReference>
<dbReference type="Gene3D" id="3.60.20.10">
    <property type="entry name" value="Glutamine Phosphoribosylpyrophosphate, subunit 1, domain 1"/>
    <property type="match status" value="1"/>
</dbReference>
<dbReference type="Pfam" id="PF13522">
    <property type="entry name" value="GATase_6"/>
    <property type="match status" value="1"/>
</dbReference>
<evidence type="ECO:0000256" key="5">
    <source>
        <dbReference type="ARBA" id="ARBA00022679"/>
    </source>
</evidence>
<dbReference type="SUPFAM" id="SSF56235">
    <property type="entry name" value="N-terminal nucleophile aminohydrolases (Ntn hydrolases)"/>
    <property type="match status" value="1"/>
</dbReference>
<dbReference type="PROSITE" id="PS51278">
    <property type="entry name" value="GATASE_TYPE_2"/>
    <property type="match status" value="1"/>
</dbReference>
<dbReference type="GO" id="GO:0006047">
    <property type="term" value="P:UDP-N-acetylglucosamine metabolic process"/>
    <property type="evidence" value="ECO:0007669"/>
    <property type="project" value="TreeGrafter"/>
</dbReference>
<dbReference type="EMBL" id="NRJH01000018">
    <property type="protein sequence ID" value="RIY33260.1"/>
    <property type="molecule type" value="Genomic_DNA"/>
</dbReference>
<comment type="subunit">
    <text evidence="8">Homodimer.</text>
</comment>
<accession>A0A3A1Y7M7</accession>
<evidence type="ECO:0000313" key="12">
    <source>
        <dbReference type="Proteomes" id="UP000266258"/>
    </source>
</evidence>
<gene>
    <name evidence="8 11" type="primary">glmS</name>
    <name evidence="11" type="ORF">CJP74_02205</name>
</gene>
<feature type="domain" description="SIS" evidence="10">
    <location>
        <begin position="314"/>
        <end position="454"/>
    </location>
</feature>
<dbReference type="EC" id="2.6.1.16" evidence="2 8"/>
<dbReference type="InterPro" id="IPR017932">
    <property type="entry name" value="GATase_2_dom"/>
</dbReference>
<dbReference type="PROSITE" id="PS51464">
    <property type="entry name" value="SIS"/>
    <property type="match status" value="2"/>
</dbReference>
<dbReference type="NCBIfam" id="TIGR01135">
    <property type="entry name" value="glmS"/>
    <property type="match status" value="1"/>
</dbReference>
<feature type="active site" description="For Fru-6P isomerization activity" evidence="8">
    <location>
        <position position="633"/>
    </location>
</feature>
<evidence type="ECO:0000256" key="4">
    <source>
        <dbReference type="ARBA" id="ARBA00022576"/>
    </source>
</evidence>
<evidence type="ECO:0000313" key="11">
    <source>
        <dbReference type="EMBL" id="RIY33260.1"/>
    </source>
</evidence>
<dbReference type="PANTHER" id="PTHR10937:SF0">
    <property type="entry name" value="GLUTAMINE--FRUCTOSE-6-PHOSPHATE TRANSAMINASE (ISOMERIZING)"/>
    <property type="match status" value="1"/>
</dbReference>
<evidence type="ECO:0000256" key="6">
    <source>
        <dbReference type="ARBA" id="ARBA00022737"/>
    </source>
</evidence>
<dbReference type="GO" id="GO:0006002">
    <property type="term" value="P:fructose 6-phosphate metabolic process"/>
    <property type="evidence" value="ECO:0007669"/>
    <property type="project" value="TreeGrafter"/>
</dbReference>
<dbReference type="Gene3D" id="3.40.50.10490">
    <property type="entry name" value="Glucose-6-phosphate isomerase like protein, domain 1"/>
    <property type="match status" value="2"/>
</dbReference>
<evidence type="ECO:0000259" key="10">
    <source>
        <dbReference type="PROSITE" id="PS51464"/>
    </source>
</evidence>
<dbReference type="InterPro" id="IPR029055">
    <property type="entry name" value="Ntn_hydrolases_N"/>
</dbReference>
<dbReference type="NCBIfam" id="NF001484">
    <property type="entry name" value="PRK00331.1"/>
    <property type="match status" value="1"/>
</dbReference>
<sequence>MCGIVAAVSENNIVELLIEGLKRLEYRGYDSAGIAVVDAKQELVRVRCLGKVQELENEVERKHHNLVANTGIAHTRWATHGSPSEINAHPHVSGSIVVVHNGIIENHEVLRTFLKAQGYEFKSQTDTEVVAHLVNFFKYNPNRLAKEFGAHALAKLENAFAEQLQASELDLLTAVKMTVCVIEGAYGLAIMDVNHPEAIVGARLGSPLVVGYGENGNYLASDQLALIDKTRRFTFLEEGDVVLLEKDKVQIYFDGKEVEREIVNSTMQVGQIDKGDFDSFMLKEIFEQPQAIIDSIEGRIVADHVLTNAIGPKAQELLEKVEHVQIIACGTSYHSGLVAKYWLEDFAGISCDVEIASEYRYRKTVTRPNSLIITMSQSGETADTLAALRKAKASGFLGSMTICNVPSSSIVRESDLSYITRCGIEIGVASTKAFTAQLVLLLMFTSALARVKGTLTPELSKRIVEGIATLPRHIENYLQNHEQVRELAQKLVNKESCIYLGRDTMYPIAKEGDLKLKELSYVHSEAFAGGELKHGPLALVDHNMPVIALAPSDSLVDKMKSNIEEVLSRGGQTFVFSDDANLLTPRENLEIIPMPKIEPIVAPILYVVPLQLLAYYLAKAKGCDVDKPRNLAKSVTVE</sequence>
<dbReference type="InterPro" id="IPR047084">
    <property type="entry name" value="GFAT_N"/>
</dbReference>
<dbReference type="GO" id="GO:0005975">
    <property type="term" value="P:carbohydrate metabolic process"/>
    <property type="evidence" value="ECO:0007669"/>
    <property type="project" value="UniProtKB-UniRule"/>
</dbReference>
<dbReference type="RefSeq" id="WP_119496650.1">
    <property type="nucleotide sequence ID" value="NZ_NRJH01000018.1"/>
</dbReference>
<dbReference type="Pfam" id="PF01380">
    <property type="entry name" value="SIS"/>
    <property type="match status" value="2"/>
</dbReference>
<dbReference type="PANTHER" id="PTHR10937">
    <property type="entry name" value="GLUCOSAMINE--FRUCTOSE-6-PHOSPHATE AMINOTRANSFERASE, ISOMERIZING"/>
    <property type="match status" value="1"/>
</dbReference>
<dbReference type="InterPro" id="IPR046348">
    <property type="entry name" value="SIS_dom_sf"/>
</dbReference>
<dbReference type="FunFam" id="3.40.50.10490:FF:000001">
    <property type="entry name" value="Glutamine--fructose-6-phosphate aminotransferase [isomerizing]"/>
    <property type="match status" value="1"/>
</dbReference>
<comment type="catalytic activity">
    <reaction evidence="1 8">
        <text>D-fructose 6-phosphate + L-glutamine = D-glucosamine 6-phosphate + L-glutamate</text>
        <dbReference type="Rhea" id="RHEA:13237"/>
        <dbReference type="ChEBI" id="CHEBI:29985"/>
        <dbReference type="ChEBI" id="CHEBI:58359"/>
        <dbReference type="ChEBI" id="CHEBI:58725"/>
        <dbReference type="ChEBI" id="CHEBI:61527"/>
        <dbReference type="EC" id="2.6.1.16"/>
    </reaction>
</comment>
<dbReference type="InterPro" id="IPR005855">
    <property type="entry name" value="GFAT"/>
</dbReference>
<evidence type="ECO:0000256" key="8">
    <source>
        <dbReference type="HAMAP-Rule" id="MF_00164"/>
    </source>
</evidence>
<keyword evidence="5 8" id="KW-0808">Transferase</keyword>
<comment type="subcellular location">
    <subcellularLocation>
        <location evidence="8">Cytoplasm</location>
    </subcellularLocation>
</comment>
<keyword evidence="12" id="KW-1185">Reference proteome</keyword>
<dbReference type="GO" id="GO:0005829">
    <property type="term" value="C:cytosol"/>
    <property type="evidence" value="ECO:0007669"/>
    <property type="project" value="TreeGrafter"/>
</dbReference>
<organism evidence="11 12">
    <name type="scientific">Psittacicella melopsittaci</name>
    <dbReference type="NCBI Taxonomy" id="2028576"/>
    <lineage>
        <taxon>Bacteria</taxon>
        <taxon>Pseudomonadati</taxon>
        <taxon>Pseudomonadota</taxon>
        <taxon>Gammaproteobacteria</taxon>
        <taxon>Pasteurellales</taxon>
        <taxon>Psittacicellaceae</taxon>
        <taxon>Psittacicella</taxon>
    </lineage>
</organism>
<dbReference type="InterPro" id="IPR035490">
    <property type="entry name" value="GlmS/FrlB_SIS"/>
</dbReference>
<name>A0A3A1Y7M7_9GAMM</name>
<dbReference type="GO" id="GO:0004360">
    <property type="term" value="F:glutamine-fructose-6-phosphate transaminase (isomerizing) activity"/>
    <property type="evidence" value="ECO:0007669"/>
    <property type="project" value="UniProtKB-UniRule"/>
</dbReference>
<feature type="domain" description="Glutamine amidotransferase type-2" evidence="9">
    <location>
        <begin position="2"/>
        <end position="247"/>
    </location>
</feature>
<evidence type="ECO:0000256" key="2">
    <source>
        <dbReference type="ARBA" id="ARBA00012916"/>
    </source>
</evidence>
<dbReference type="InterPro" id="IPR035466">
    <property type="entry name" value="GlmS/AgaS_SIS"/>
</dbReference>
<dbReference type="CDD" id="cd00714">
    <property type="entry name" value="GFAT"/>
    <property type="match status" value="1"/>
</dbReference>
<dbReference type="InterPro" id="IPR001347">
    <property type="entry name" value="SIS_dom"/>
</dbReference>
<evidence type="ECO:0000256" key="3">
    <source>
        <dbReference type="ARBA" id="ARBA00016090"/>
    </source>
</evidence>
<evidence type="ECO:0000259" key="9">
    <source>
        <dbReference type="PROSITE" id="PS51278"/>
    </source>
</evidence>
<dbReference type="OrthoDB" id="9761808at2"/>
<keyword evidence="6" id="KW-0677">Repeat</keyword>